<feature type="region of interest" description="Disordered" evidence="6">
    <location>
        <begin position="500"/>
        <end position="522"/>
    </location>
</feature>
<feature type="region of interest" description="Disordered" evidence="6">
    <location>
        <begin position="341"/>
        <end position="361"/>
    </location>
</feature>
<dbReference type="InterPro" id="IPR046328">
    <property type="entry name" value="ETS_fam"/>
</dbReference>
<dbReference type="PANTHER" id="PTHR11849:SF304">
    <property type="entry name" value="DNA-BINDING PROTEIN D-ETS-3"/>
    <property type="match status" value="1"/>
</dbReference>
<evidence type="ECO:0000313" key="9">
    <source>
        <dbReference type="EMBL" id="KAK3749521.1"/>
    </source>
</evidence>
<evidence type="ECO:0000256" key="5">
    <source>
        <dbReference type="RuleBase" id="RU004019"/>
    </source>
</evidence>
<dbReference type="PROSITE" id="PS00346">
    <property type="entry name" value="ETS_DOMAIN_2"/>
    <property type="match status" value="1"/>
</dbReference>
<dbReference type="PRINTS" id="PR00454">
    <property type="entry name" value="ETSDOMAIN"/>
</dbReference>
<protein>
    <submittedName>
        <fullName evidence="9">Uncharacterized protein</fullName>
    </submittedName>
</protein>
<evidence type="ECO:0000256" key="3">
    <source>
        <dbReference type="ARBA" id="ARBA00023125"/>
    </source>
</evidence>
<feature type="region of interest" description="Disordered" evidence="6">
    <location>
        <begin position="1"/>
        <end position="64"/>
    </location>
</feature>
<evidence type="ECO:0000256" key="6">
    <source>
        <dbReference type="SAM" id="MobiDB-lite"/>
    </source>
</evidence>
<feature type="domain" description="ETS" evidence="7">
    <location>
        <begin position="834"/>
        <end position="914"/>
    </location>
</feature>
<evidence type="ECO:0000256" key="2">
    <source>
        <dbReference type="ARBA" id="ARBA00005562"/>
    </source>
</evidence>
<evidence type="ECO:0000256" key="4">
    <source>
        <dbReference type="ARBA" id="ARBA00023242"/>
    </source>
</evidence>
<feature type="compositionally biased region" description="Basic and acidic residues" evidence="6">
    <location>
        <begin position="348"/>
        <end position="361"/>
    </location>
</feature>
<dbReference type="SMART" id="SM00413">
    <property type="entry name" value="ETS"/>
    <property type="match status" value="1"/>
</dbReference>
<dbReference type="InterPro" id="IPR000418">
    <property type="entry name" value="Ets_dom"/>
</dbReference>
<dbReference type="PANTHER" id="PTHR11849">
    <property type="entry name" value="ETS"/>
    <property type="match status" value="1"/>
</dbReference>
<dbReference type="SMART" id="SM00251">
    <property type="entry name" value="SAM_PNT"/>
    <property type="match status" value="1"/>
</dbReference>
<dbReference type="InterPro" id="IPR013761">
    <property type="entry name" value="SAM/pointed_sf"/>
</dbReference>
<dbReference type="Gene3D" id="1.10.10.10">
    <property type="entry name" value="Winged helix-like DNA-binding domain superfamily/Winged helix DNA-binding domain"/>
    <property type="match status" value="1"/>
</dbReference>
<dbReference type="FunFam" id="1.10.10.10:FF:000039">
    <property type="entry name" value="Friend leukemia integration 1 transcription factor"/>
    <property type="match status" value="1"/>
</dbReference>
<dbReference type="GO" id="GO:0030154">
    <property type="term" value="P:cell differentiation"/>
    <property type="evidence" value="ECO:0007669"/>
    <property type="project" value="TreeGrafter"/>
</dbReference>
<organism evidence="9 10">
    <name type="scientific">Elysia crispata</name>
    <name type="common">lettuce slug</name>
    <dbReference type="NCBI Taxonomy" id="231223"/>
    <lineage>
        <taxon>Eukaryota</taxon>
        <taxon>Metazoa</taxon>
        <taxon>Spiralia</taxon>
        <taxon>Lophotrochozoa</taxon>
        <taxon>Mollusca</taxon>
        <taxon>Gastropoda</taxon>
        <taxon>Heterobranchia</taxon>
        <taxon>Euthyneura</taxon>
        <taxon>Panpulmonata</taxon>
        <taxon>Sacoglossa</taxon>
        <taxon>Placobranchoidea</taxon>
        <taxon>Plakobranchidae</taxon>
        <taxon>Elysia</taxon>
    </lineage>
</organism>
<dbReference type="SUPFAM" id="SSF47769">
    <property type="entry name" value="SAM/Pointed domain"/>
    <property type="match status" value="1"/>
</dbReference>
<keyword evidence="3 5" id="KW-0238">DNA-binding</keyword>
<dbReference type="InterPro" id="IPR003118">
    <property type="entry name" value="Pointed_dom"/>
</dbReference>
<accession>A0AAE1D1B0</accession>
<proteinExistence type="inferred from homology"/>
<dbReference type="EMBL" id="JAWDGP010005937">
    <property type="protein sequence ID" value="KAK3749521.1"/>
    <property type="molecule type" value="Genomic_DNA"/>
</dbReference>
<feature type="region of interest" description="Disordered" evidence="6">
    <location>
        <begin position="228"/>
        <end position="263"/>
    </location>
</feature>
<feature type="domain" description="PNT" evidence="8">
    <location>
        <begin position="625"/>
        <end position="711"/>
    </location>
</feature>
<evidence type="ECO:0000259" key="8">
    <source>
        <dbReference type="PROSITE" id="PS51433"/>
    </source>
</evidence>
<keyword evidence="4 5" id="KW-0539">Nucleus</keyword>
<keyword evidence="10" id="KW-1185">Reference proteome</keyword>
<dbReference type="PROSITE" id="PS00345">
    <property type="entry name" value="ETS_DOMAIN_1"/>
    <property type="match status" value="1"/>
</dbReference>
<dbReference type="Gene3D" id="1.10.150.50">
    <property type="entry name" value="Transcription Factor, Ets-1"/>
    <property type="match status" value="1"/>
</dbReference>
<comment type="caution">
    <text evidence="9">The sequence shown here is derived from an EMBL/GenBank/DDBJ whole genome shotgun (WGS) entry which is preliminary data.</text>
</comment>
<dbReference type="PROSITE" id="PS51433">
    <property type="entry name" value="PNT"/>
    <property type="match status" value="1"/>
</dbReference>
<reference evidence="9" key="1">
    <citation type="journal article" date="2023" name="G3 (Bethesda)">
        <title>A reference genome for the long-term kleptoplast-retaining sea slug Elysia crispata morphotype clarki.</title>
        <authorList>
            <person name="Eastman K.E."/>
            <person name="Pendleton A.L."/>
            <person name="Shaikh M.A."/>
            <person name="Suttiyut T."/>
            <person name="Ogas R."/>
            <person name="Tomko P."/>
            <person name="Gavelis G."/>
            <person name="Widhalm J.R."/>
            <person name="Wisecaver J.H."/>
        </authorList>
    </citation>
    <scope>NUCLEOTIDE SEQUENCE</scope>
    <source>
        <strain evidence="9">ECLA1</strain>
    </source>
</reference>
<dbReference type="InterPro" id="IPR036390">
    <property type="entry name" value="WH_DNA-bd_sf"/>
</dbReference>
<comment type="similarity">
    <text evidence="2 5">Belongs to the ETS family.</text>
</comment>
<dbReference type="Proteomes" id="UP001283361">
    <property type="component" value="Unassembled WGS sequence"/>
</dbReference>
<evidence type="ECO:0000313" key="10">
    <source>
        <dbReference type="Proteomes" id="UP001283361"/>
    </source>
</evidence>
<sequence length="1006" mass="109771">MANTESPFHCERAKERDDNGCKSVDNETISINPAENDESCAKIDGDDQNFISKSHDTPPGEIFPDSEVETAGTTKDGVHDLPVVQVNLSESESKSLPQHKSRELHLEETSLLESVEDLERNCSSVRNSLPEPFMMSVSPTASIFNYLSSVPSPLDKSHEDGLLIEQAMSPSSPTVDSIIHVNNQNSLQNNARQLDNGRTKTTLDNFKSIDAYISSSCLPDLSDFSPAKSSRNITGKGKTALAKPTPYPLTNPTKQKGDKMQETNCPSNKSSCCNTIYNEQIQNIYATSVESRPSCRFVKPKNQSLSESVDCSIPVRPCQSEAPNDIPEIARSPDTLSFLEKGNTSCKENGDSNENKEGAASKRDVLSGFGKIQQRETQTAVSLPQSPGSLCSTFFTKNTFMAPTTSSSSVDKSAPSLVNITDHSTFSNNTMPMLCRDDFSCDKNVNGISKLSAPYASKGEEYNDKDGLSQYLCGDESTLKGDLPCSLYYSGNSNTAILNSNATSRRHSSVSSVTSSSSKRSNTNVNFADHHIITLPTTRRESSHSDVSTDFQTAHSCSEVAQEKRLASPTMCEFGLEAPNLTGQGYLSCSLGPTGVDAGDTTGTILDSSSPLEISASAPSCLYSTNFNNVRNRKEEVTVPADINAWTPEHVQIWLRWTITQYGLTDVDTGHFDGMDGATLCSMTWDDMAARAGPHNAQVLYGYLAFLKKGCMSSRLSQASSSYSMYNTDRALGTVQAYQTQSALNNNLDTSGLSTFSGSAYSPTIAGMAKSAFDTGLHGAGWRSSQAYTSPFATMGKSSFDSSLHTSQWRTTQDLYQLLGPISHRLSSSGSGQIQLWQFLLELLSDSTNAACITWEGTQGEFKLVDPDEVARRWGERKSKPNMNYDKLSRALRYYYDKNIMTKVHGKRYAYKFDFAGLDQILHSASADTAFKLHPQDMFTLPSYAHKYFRSPSTAMGTPTTPSLFPTPTCYWSGHGNGFLSGLGSHVMASHHHHTAHLTSIGYPYS</sequence>
<feature type="compositionally biased region" description="Low complexity" evidence="6">
    <location>
        <begin position="509"/>
        <end position="522"/>
    </location>
</feature>
<dbReference type="GO" id="GO:0000981">
    <property type="term" value="F:DNA-binding transcription factor activity, RNA polymerase II-specific"/>
    <property type="evidence" value="ECO:0007669"/>
    <property type="project" value="TreeGrafter"/>
</dbReference>
<dbReference type="Pfam" id="PF02198">
    <property type="entry name" value="SAM_PNT"/>
    <property type="match status" value="1"/>
</dbReference>
<name>A0AAE1D1B0_9GAST</name>
<dbReference type="AlphaFoldDB" id="A0AAE1D1B0"/>
<dbReference type="InterPro" id="IPR036388">
    <property type="entry name" value="WH-like_DNA-bd_sf"/>
</dbReference>
<comment type="subcellular location">
    <subcellularLocation>
        <location evidence="1 5">Nucleus</location>
    </subcellularLocation>
</comment>
<dbReference type="PROSITE" id="PS50061">
    <property type="entry name" value="ETS_DOMAIN_3"/>
    <property type="match status" value="1"/>
</dbReference>
<dbReference type="GO" id="GO:0005634">
    <property type="term" value="C:nucleus"/>
    <property type="evidence" value="ECO:0007669"/>
    <property type="project" value="UniProtKB-SubCell"/>
</dbReference>
<gene>
    <name evidence="9" type="ORF">RRG08_043426</name>
</gene>
<dbReference type="GO" id="GO:0043565">
    <property type="term" value="F:sequence-specific DNA binding"/>
    <property type="evidence" value="ECO:0007669"/>
    <property type="project" value="InterPro"/>
</dbReference>
<evidence type="ECO:0000259" key="7">
    <source>
        <dbReference type="PROSITE" id="PS50061"/>
    </source>
</evidence>
<dbReference type="SUPFAM" id="SSF46785">
    <property type="entry name" value="Winged helix' DNA-binding domain"/>
    <property type="match status" value="1"/>
</dbReference>
<feature type="compositionally biased region" description="Basic and acidic residues" evidence="6">
    <location>
        <begin position="8"/>
        <end position="20"/>
    </location>
</feature>
<evidence type="ECO:0000256" key="1">
    <source>
        <dbReference type="ARBA" id="ARBA00004123"/>
    </source>
</evidence>
<dbReference type="Pfam" id="PF00178">
    <property type="entry name" value="Ets"/>
    <property type="match status" value="1"/>
</dbReference>